<gene>
    <name evidence="7" type="ORF">EDD35_2120</name>
</gene>
<feature type="transmembrane region" description="Helical" evidence="5">
    <location>
        <begin position="71"/>
        <end position="92"/>
    </location>
</feature>
<dbReference type="Pfam" id="PF02656">
    <property type="entry name" value="DUF202"/>
    <property type="match status" value="1"/>
</dbReference>
<keyword evidence="3 5" id="KW-1133">Transmembrane helix</keyword>
<evidence type="ECO:0000313" key="8">
    <source>
        <dbReference type="Proteomes" id="UP000274843"/>
    </source>
</evidence>
<comment type="subcellular location">
    <subcellularLocation>
        <location evidence="1">Endomembrane system</location>
        <topology evidence="1">Multi-pass membrane protein</topology>
    </subcellularLocation>
</comment>
<dbReference type="EMBL" id="RKHY01000001">
    <property type="protein sequence ID" value="ROS39806.1"/>
    <property type="molecule type" value="Genomic_DNA"/>
</dbReference>
<evidence type="ECO:0000256" key="5">
    <source>
        <dbReference type="SAM" id="Phobius"/>
    </source>
</evidence>
<keyword evidence="2 5" id="KW-0812">Transmembrane</keyword>
<evidence type="ECO:0000256" key="2">
    <source>
        <dbReference type="ARBA" id="ARBA00022692"/>
    </source>
</evidence>
<evidence type="ECO:0000313" key="7">
    <source>
        <dbReference type="EMBL" id="ROS39806.1"/>
    </source>
</evidence>
<dbReference type="GeneID" id="301843534"/>
<sequence length="94" mass="9554">MRDPGLQPERTALAWQRTALAAAVAAVLLLRSGLIRGAPLEIAAAGCAAAVVVLWFIAVRRPPTTGSARHILGAATIAVAAAGLLTAIQVLLLP</sequence>
<evidence type="ECO:0000256" key="1">
    <source>
        <dbReference type="ARBA" id="ARBA00004127"/>
    </source>
</evidence>
<evidence type="ECO:0000256" key="3">
    <source>
        <dbReference type="ARBA" id="ARBA00022989"/>
    </source>
</evidence>
<keyword evidence="8" id="KW-1185">Reference proteome</keyword>
<comment type="caution">
    <text evidence="7">The sequence shown here is derived from an EMBL/GenBank/DDBJ whole genome shotgun (WGS) entry which is preliminary data.</text>
</comment>
<keyword evidence="4 5" id="KW-0472">Membrane</keyword>
<dbReference type="Proteomes" id="UP000274843">
    <property type="component" value="Unassembled WGS sequence"/>
</dbReference>
<dbReference type="RefSeq" id="WP_027932068.1">
    <property type="nucleotide sequence ID" value="NZ_CBDRBM010000009.1"/>
</dbReference>
<accession>A0A3N2GT34</accession>
<feature type="domain" description="DUF202" evidence="6">
    <location>
        <begin position="3"/>
        <end position="62"/>
    </location>
</feature>
<dbReference type="AlphaFoldDB" id="A0A3N2GT34"/>
<feature type="transmembrane region" description="Helical" evidence="5">
    <location>
        <begin position="12"/>
        <end position="30"/>
    </location>
</feature>
<evidence type="ECO:0000256" key="4">
    <source>
        <dbReference type="ARBA" id="ARBA00023136"/>
    </source>
</evidence>
<organism evidence="7 8">
    <name type="scientific">Amycolatopsis thermoflava</name>
    <dbReference type="NCBI Taxonomy" id="84480"/>
    <lineage>
        <taxon>Bacteria</taxon>
        <taxon>Bacillati</taxon>
        <taxon>Actinomycetota</taxon>
        <taxon>Actinomycetes</taxon>
        <taxon>Pseudonocardiales</taxon>
        <taxon>Pseudonocardiaceae</taxon>
        <taxon>Amycolatopsis</taxon>
        <taxon>Amycolatopsis methanolica group</taxon>
    </lineage>
</organism>
<dbReference type="GO" id="GO:0012505">
    <property type="term" value="C:endomembrane system"/>
    <property type="evidence" value="ECO:0007669"/>
    <property type="project" value="UniProtKB-SubCell"/>
</dbReference>
<name>A0A3N2GT34_9PSEU</name>
<protein>
    <submittedName>
        <fullName evidence="7">Uncharacterized protein DUF202</fullName>
    </submittedName>
</protein>
<evidence type="ECO:0000259" key="6">
    <source>
        <dbReference type="Pfam" id="PF02656"/>
    </source>
</evidence>
<feature type="transmembrane region" description="Helical" evidence="5">
    <location>
        <begin position="42"/>
        <end position="59"/>
    </location>
</feature>
<proteinExistence type="predicted"/>
<reference evidence="7 8" key="1">
    <citation type="submission" date="2018-11" db="EMBL/GenBank/DDBJ databases">
        <title>Sequencing the genomes of 1000 actinobacteria strains.</title>
        <authorList>
            <person name="Klenk H.-P."/>
        </authorList>
    </citation>
    <scope>NUCLEOTIDE SEQUENCE [LARGE SCALE GENOMIC DNA]</scope>
    <source>
        <strain evidence="7 8">DSM 44348</strain>
    </source>
</reference>
<dbReference type="InterPro" id="IPR003807">
    <property type="entry name" value="DUF202"/>
</dbReference>